<dbReference type="CDD" id="cd20228">
    <property type="entry name" value="PFM_TDP-like"/>
    <property type="match status" value="1"/>
</dbReference>
<dbReference type="RefSeq" id="XP_024338233.1">
    <property type="nucleotide sequence ID" value="XM_024480886.1"/>
</dbReference>
<dbReference type="Gene3D" id="2.170.15.10">
    <property type="entry name" value="Proaerolysin, chain A, domain 3"/>
    <property type="match status" value="1"/>
</dbReference>
<dbReference type="AlphaFoldDB" id="A0A1X6MYK1"/>
<accession>A0A1X6MYK1</accession>
<protein>
    <submittedName>
        <fullName evidence="1">Uncharacterized protein</fullName>
    </submittedName>
</protein>
<gene>
    <name evidence="1" type="ORF">POSPLADRAFT_1057201</name>
</gene>
<dbReference type="Proteomes" id="UP000194127">
    <property type="component" value="Unassembled WGS sequence"/>
</dbReference>
<name>A0A1X6MYK1_9APHY</name>
<keyword evidence="2" id="KW-1185">Reference proteome</keyword>
<dbReference type="EMBL" id="KZ110598">
    <property type="protein sequence ID" value="OSX61439.1"/>
    <property type="molecule type" value="Genomic_DNA"/>
</dbReference>
<dbReference type="GeneID" id="36325836"/>
<sequence>MAPGPETTFRDLSSLGWPIKQIFDRANVQRGGTMRNTDDLAINDRFAARWEWYCYNIVKGNLRQANSPPSDISSTETIWSYDNTQNIQPHNEEWSESWTETTTATVTITNRASISLDYSITIFDVASSGLSIEISTESTKSETNESVHQLSVTWPIEVGPGEILSINRTITKTTGTSIYEQDYGVSGMIGTDGKKWKDHYYWGMNANWLLDNPTGTLKLQGHMQSTSFKYTLVRVRSGQEPTSVELPKPIEIATRTPDKEEIIKYMIAAPDESDAHEDID</sequence>
<evidence type="ECO:0000313" key="2">
    <source>
        <dbReference type="Proteomes" id="UP000194127"/>
    </source>
</evidence>
<reference evidence="1 2" key="1">
    <citation type="submission" date="2017-04" db="EMBL/GenBank/DDBJ databases">
        <title>Genome Sequence of the Model Brown-Rot Fungus Postia placenta SB12.</title>
        <authorList>
            <consortium name="DOE Joint Genome Institute"/>
            <person name="Gaskell J."/>
            <person name="Kersten P."/>
            <person name="Larrondo L.F."/>
            <person name="Canessa P."/>
            <person name="Martinez D."/>
            <person name="Hibbett D."/>
            <person name="Schmoll M."/>
            <person name="Kubicek C.P."/>
            <person name="Martinez A.T."/>
            <person name="Yadav J."/>
            <person name="Master E."/>
            <person name="Magnuson J.K."/>
            <person name="James T."/>
            <person name="Yaver D."/>
            <person name="Berka R."/>
            <person name="Labutti K."/>
            <person name="Lipzen A."/>
            <person name="Aerts A."/>
            <person name="Barry K."/>
            <person name="Henrissat B."/>
            <person name="Blanchette R."/>
            <person name="Grigoriev I."/>
            <person name="Cullen D."/>
        </authorList>
    </citation>
    <scope>NUCLEOTIDE SEQUENCE [LARGE SCALE GENOMIC DNA]</scope>
    <source>
        <strain evidence="1 2">MAD-698-R-SB12</strain>
    </source>
</reference>
<dbReference type="OrthoDB" id="3031013at2759"/>
<evidence type="ECO:0000313" key="1">
    <source>
        <dbReference type="EMBL" id="OSX61439.1"/>
    </source>
</evidence>
<proteinExistence type="predicted"/>
<organism evidence="1 2">
    <name type="scientific">Postia placenta MAD-698-R-SB12</name>
    <dbReference type="NCBI Taxonomy" id="670580"/>
    <lineage>
        <taxon>Eukaryota</taxon>
        <taxon>Fungi</taxon>
        <taxon>Dikarya</taxon>
        <taxon>Basidiomycota</taxon>
        <taxon>Agaricomycotina</taxon>
        <taxon>Agaricomycetes</taxon>
        <taxon>Polyporales</taxon>
        <taxon>Adustoporiaceae</taxon>
        <taxon>Rhodonia</taxon>
    </lineage>
</organism>
<dbReference type="SUPFAM" id="SSF56973">
    <property type="entry name" value="Aerolisin/ETX pore-forming domain"/>
    <property type="match status" value="1"/>
</dbReference>